<protein>
    <submittedName>
        <fullName evidence="2">M28 family peptidase</fullName>
    </submittedName>
</protein>
<dbReference type="InterPro" id="IPR007484">
    <property type="entry name" value="Peptidase_M28"/>
</dbReference>
<comment type="caution">
    <text evidence="2">The sequence shown here is derived from an EMBL/GenBank/DDBJ whole genome shotgun (WGS) entry which is preliminary data.</text>
</comment>
<dbReference type="Pfam" id="PF04389">
    <property type="entry name" value="Peptidase_M28"/>
    <property type="match status" value="1"/>
</dbReference>
<dbReference type="EMBL" id="JBHUOV010000001">
    <property type="protein sequence ID" value="MFD2822762.1"/>
    <property type="molecule type" value="Genomic_DNA"/>
</dbReference>
<dbReference type="Gene3D" id="3.40.630.10">
    <property type="entry name" value="Zn peptidases"/>
    <property type="match status" value="1"/>
</dbReference>
<evidence type="ECO:0000313" key="2">
    <source>
        <dbReference type="EMBL" id="MFD2822762.1"/>
    </source>
</evidence>
<sequence length="312" mass="34981">MKYRHIVFLLIGVLGLTSCKAQTETPKVAVDIIEQSWFNADSLLHHVAVLSSDAFEGRRTGTKGAIKAKSYIINQFKSLNVEPLGGSFEQDFSFDRRGETFQGTNVLGLIKGTDLPEKYIVLSAHYDHEGVKGDEIYNGADDDASGISALFAFAEYFKENPPQHSVIFAAVDAEELGLVGSQYFVNNSIVAKNDIRLNINMDMISRSDKNELFVVGSRYYMELEPAIKSFKPSENISLLIGHDGSDGKDNWTHSSDHASFYKANIPFLYFGVEDHKDYHQPTDDYENIHPNFYQNAVLAIITVFRSLDNMQL</sequence>
<evidence type="ECO:0000313" key="3">
    <source>
        <dbReference type="Proteomes" id="UP001597533"/>
    </source>
</evidence>
<evidence type="ECO:0000259" key="1">
    <source>
        <dbReference type="Pfam" id="PF04389"/>
    </source>
</evidence>
<keyword evidence="3" id="KW-1185">Reference proteome</keyword>
<dbReference type="InterPro" id="IPR045175">
    <property type="entry name" value="M28_fam"/>
</dbReference>
<dbReference type="SUPFAM" id="SSF53187">
    <property type="entry name" value="Zn-dependent exopeptidases"/>
    <property type="match status" value="1"/>
</dbReference>
<accession>A0ABW5WJB1</accession>
<dbReference type="PANTHER" id="PTHR12147:SF26">
    <property type="entry name" value="PEPTIDASE M28 DOMAIN-CONTAINING PROTEIN"/>
    <property type="match status" value="1"/>
</dbReference>
<dbReference type="Proteomes" id="UP001597533">
    <property type="component" value="Unassembled WGS sequence"/>
</dbReference>
<dbReference type="PANTHER" id="PTHR12147">
    <property type="entry name" value="METALLOPEPTIDASE M28 FAMILY MEMBER"/>
    <property type="match status" value="1"/>
</dbReference>
<gene>
    <name evidence="2" type="ORF">ACFS5M_03715</name>
</gene>
<organism evidence="2 3">
    <name type="scientific">Lacinutrix iliipiscaria</name>
    <dbReference type="NCBI Taxonomy" id="1230532"/>
    <lineage>
        <taxon>Bacteria</taxon>
        <taxon>Pseudomonadati</taxon>
        <taxon>Bacteroidota</taxon>
        <taxon>Flavobacteriia</taxon>
        <taxon>Flavobacteriales</taxon>
        <taxon>Flavobacteriaceae</taxon>
        <taxon>Lacinutrix</taxon>
    </lineage>
</organism>
<feature type="domain" description="Peptidase M28" evidence="1">
    <location>
        <begin position="105"/>
        <end position="301"/>
    </location>
</feature>
<dbReference type="PROSITE" id="PS51257">
    <property type="entry name" value="PROKAR_LIPOPROTEIN"/>
    <property type="match status" value="1"/>
</dbReference>
<name>A0ABW5WJB1_9FLAO</name>
<reference evidence="3" key="1">
    <citation type="journal article" date="2019" name="Int. J. Syst. Evol. Microbiol.">
        <title>The Global Catalogue of Microorganisms (GCM) 10K type strain sequencing project: providing services to taxonomists for standard genome sequencing and annotation.</title>
        <authorList>
            <consortium name="The Broad Institute Genomics Platform"/>
            <consortium name="The Broad Institute Genome Sequencing Center for Infectious Disease"/>
            <person name="Wu L."/>
            <person name="Ma J."/>
        </authorList>
    </citation>
    <scope>NUCLEOTIDE SEQUENCE [LARGE SCALE GENOMIC DNA]</scope>
    <source>
        <strain evidence="3">KCTC 32141</strain>
    </source>
</reference>
<dbReference type="RefSeq" id="WP_183485934.1">
    <property type="nucleotide sequence ID" value="NZ_JBHUOV010000001.1"/>
</dbReference>
<proteinExistence type="predicted"/>